<keyword evidence="2" id="KW-1185">Reference proteome</keyword>
<dbReference type="Proteomes" id="UP000032142">
    <property type="component" value="Unassembled WGS sequence"/>
</dbReference>
<reference evidence="2" key="1">
    <citation type="submission" date="2014-09" db="EMBL/GenBank/DDBJ databases">
        <authorList>
            <person name="Mudge J."/>
            <person name="Ramaraj T."/>
            <person name="Lindquist I.E."/>
            <person name="Bharti A.K."/>
            <person name="Sundararajan A."/>
            <person name="Cameron C.T."/>
            <person name="Woodward J.E."/>
            <person name="May G.D."/>
            <person name="Brubaker C."/>
            <person name="Broadhvest J."/>
            <person name="Wilkins T.A."/>
        </authorList>
    </citation>
    <scope>NUCLEOTIDE SEQUENCE</scope>
    <source>
        <strain evidence="2">cv. AKA8401</strain>
    </source>
</reference>
<protein>
    <submittedName>
        <fullName evidence="1">TBC domain-containing C23D3.03c</fullName>
    </submittedName>
</protein>
<name>A0A0B0MD80_GOSAR</name>
<evidence type="ECO:0000313" key="2">
    <source>
        <dbReference type="Proteomes" id="UP000032142"/>
    </source>
</evidence>
<proteinExistence type="predicted"/>
<sequence>MWASSGAYGSVEASDVRWWSKSGQAPTSCHRPPPCTAVGGATWGGGVVLQASMVDGTGVKG</sequence>
<comment type="caution">
    <text evidence="1">The sequence shown here is derived from an EMBL/GenBank/DDBJ whole genome shotgun (WGS) entry which is preliminary data.</text>
</comment>
<gene>
    <name evidence="1" type="ORF">F383_36728</name>
</gene>
<organism evidence="1 2">
    <name type="scientific">Gossypium arboreum</name>
    <name type="common">Tree cotton</name>
    <name type="synonym">Gossypium nanking</name>
    <dbReference type="NCBI Taxonomy" id="29729"/>
    <lineage>
        <taxon>Eukaryota</taxon>
        <taxon>Viridiplantae</taxon>
        <taxon>Streptophyta</taxon>
        <taxon>Embryophyta</taxon>
        <taxon>Tracheophyta</taxon>
        <taxon>Spermatophyta</taxon>
        <taxon>Magnoliopsida</taxon>
        <taxon>eudicotyledons</taxon>
        <taxon>Gunneridae</taxon>
        <taxon>Pentapetalae</taxon>
        <taxon>rosids</taxon>
        <taxon>malvids</taxon>
        <taxon>Malvales</taxon>
        <taxon>Malvaceae</taxon>
        <taxon>Malvoideae</taxon>
        <taxon>Gossypium</taxon>
    </lineage>
</organism>
<dbReference type="AlphaFoldDB" id="A0A0B0MD80"/>
<dbReference type="EMBL" id="JRRC01004226">
    <property type="protein sequence ID" value="KHF97343.1"/>
    <property type="molecule type" value="Genomic_DNA"/>
</dbReference>
<evidence type="ECO:0000313" key="1">
    <source>
        <dbReference type="EMBL" id="KHF97343.1"/>
    </source>
</evidence>
<accession>A0A0B0MD80</accession>